<accession>A0A195C705</accession>
<protein>
    <submittedName>
        <fullName evidence="1">Uncharacterized protein</fullName>
    </submittedName>
</protein>
<proteinExistence type="predicted"/>
<dbReference type="AlphaFoldDB" id="A0A195C705"/>
<dbReference type="Proteomes" id="UP000078542">
    <property type="component" value="Unassembled WGS sequence"/>
</dbReference>
<evidence type="ECO:0000313" key="2">
    <source>
        <dbReference type="Proteomes" id="UP000078542"/>
    </source>
</evidence>
<name>A0A195C705_9HYME</name>
<evidence type="ECO:0000313" key="1">
    <source>
        <dbReference type="EMBL" id="KYM95956.1"/>
    </source>
</evidence>
<gene>
    <name evidence="1" type="ORF">ALC62_13404</name>
</gene>
<keyword evidence="2" id="KW-1185">Reference proteome</keyword>
<dbReference type="EMBL" id="KQ978251">
    <property type="protein sequence ID" value="KYM95956.1"/>
    <property type="molecule type" value="Genomic_DNA"/>
</dbReference>
<organism evidence="1 2">
    <name type="scientific">Cyphomyrmex costatus</name>
    <dbReference type="NCBI Taxonomy" id="456900"/>
    <lineage>
        <taxon>Eukaryota</taxon>
        <taxon>Metazoa</taxon>
        <taxon>Ecdysozoa</taxon>
        <taxon>Arthropoda</taxon>
        <taxon>Hexapoda</taxon>
        <taxon>Insecta</taxon>
        <taxon>Pterygota</taxon>
        <taxon>Neoptera</taxon>
        <taxon>Endopterygota</taxon>
        <taxon>Hymenoptera</taxon>
        <taxon>Apocrita</taxon>
        <taxon>Aculeata</taxon>
        <taxon>Formicoidea</taxon>
        <taxon>Formicidae</taxon>
        <taxon>Myrmicinae</taxon>
        <taxon>Cyphomyrmex</taxon>
    </lineage>
</organism>
<feature type="non-terminal residue" evidence="1">
    <location>
        <position position="1"/>
    </location>
</feature>
<sequence>LSTLSANTTCQLDILRHDSNSLSMNGAEIGVFKQTNEISLASLLQRHNSRALETKIRFEVLSNLTDETLERQFTDQQFSALLVATNFSKSHSSGPITMRLLHSASGRRALTSGFGRQLFSGSLASGRLACCLLSTSHFLI</sequence>
<reference evidence="1 2" key="1">
    <citation type="submission" date="2016-03" db="EMBL/GenBank/DDBJ databases">
        <title>Cyphomyrmex costatus WGS genome.</title>
        <authorList>
            <person name="Nygaard S."/>
            <person name="Hu H."/>
            <person name="Boomsma J."/>
            <person name="Zhang G."/>
        </authorList>
    </citation>
    <scope>NUCLEOTIDE SEQUENCE [LARGE SCALE GENOMIC DNA]</scope>
    <source>
        <strain evidence="1">MS0001</strain>
        <tissue evidence="1">Whole body</tissue>
    </source>
</reference>